<dbReference type="Gene3D" id="1.10.287.1120">
    <property type="entry name" value="Bipartite methylase S protein"/>
    <property type="match status" value="1"/>
</dbReference>
<feature type="domain" description="Type I restriction modification DNA specificity" evidence="5">
    <location>
        <begin position="215"/>
        <end position="394"/>
    </location>
</feature>
<comment type="similarity">
    <text evidence="1">Belongs to the type-I restriction system S methylase family.</text>
</comment>
<dbReference type="InterPro" id="IPR052021">
    <property type="entry name" value="Type-I_RS_S_subunit"/>
</dbReference>
<dbReference type="InterPro" id="IPR044946">
    <property type="entry name" value="Restrct_endonuc_typeI_TRD_sf"/>
</dbReference>
<name>A0A385G0E5_KLEPN</name>
<protein>
    <submittedName>
        <fullName evidence="6">Type-1 restriction enzyme EcoKI specificity protein</fullName>
    </submittedName>
</protein>
<dbReference type="GO" id="GO:0003677">
    <property type="term" value="F:DNA binding"/>
    <property type="evidence" value="ECO:0007669"/>
    <property type="project" value="UniProtKB-KW"/>
</dbReference>
<dbReference type="Gene3D" id="3.90.220.20">
    <property type="entry name" value="DNA methylase specificity domains"/>
    <property type="match status" value="2"/>
</dbReference>
<dbReference type="REBASE" id="272694">
    <property type="entry name" value="S.Kpn16103ORFAP"/>
</dbReference>
<accession>A0A385G0E5</accession>
<evidence type="ECO:0000256" key="3">
    <source>
        <dbReference type="ARBA" id="ARBA00023125"/>
    </source>
</evidence>
<dbReference type="PANTHER" id="PTHR30408">
    <property type="entry name" value="TYPE-1 RESTRICTION ENZYME ECOKI SPECIFICITY PROTEIN"/>
    <property type="match status" value="1"/>
</dbReference>
<dbReference type="Pfam" id="PF01420">
    <property type="entry name" value="Methylase_S"/>
    <property type="match status" value="2"/>
</dbReference>
<reference evidence="6" key="1">
    <citation type="submission" date="2018-08" db="EMBL/GenBank/DDBJ databases">
        <authorList>
            <person name="Mu J.-J."/>
            <person name="Lin Y.-C."/>
        </authorList>
    </citation>
    <scope>NUCLEOTIDE SEQUENCE</scope>
    <source>
        <strain evidence="6">KP16103</strain>
        <plasmid evidence="6">pKP16103-MCR-1</plasmid>
    </source>
</reference>
<evidence type="ECO:0000256" key="1">
    <source>
        <dbReference type="ARBA" id="ARBA00010923"/>
    </source>
</evidence>
<organism evidence="6">
    <name type="scientific">Klebsiella pneumoniae</name>
    <dbReference type="NCBI Taxonomy" id="573"/>
    <lineage>
        <taxon>Bacteria</taxon>
        <taxon>Pseudomonadati</taxon>
        <taxon>Pseudomonadota</taxon>
        <taxon>Gammaproteobacteria</taxon>
        <taxon>Enterobacterales</taxon>
        <taxon>Enterobacteriaceae</taxon>
        <taxon>Klebsiella/Raoultella group</taxon>
        <taxon>Klebsiella</taxon>
        <taxon>Klebsiella pneumoniae complex</taxon>
    </lineage>
</organism>
<dbReference type="AlphaFoldDB" id="A0A385G0E5"/>
<feature type="domain" description="Type I restriction modification DNA specificity" evidence="5">
    <location>
        <begin position="3"/>
        <end position="182"/>
    </location>
</feature>
<dbReference type="CDD" id="cd17278">
    <property type="entry name" value="RMtype1_S_LdeBORF1052P-TRD2-CR2"/>
    <property type="match status" value="1"/>
</dbReference>
<evidence type="ECO:0000256" key="2">
    <source>
        <dbReference type="ARBA" id="ARBA00022747"/>
    </source>
</evidence>
<keyword evidence="4" id="KW-0175">Coiled coil</keyword>
<sequence length="424" mass="47378">MVPKGWTLGTLKDLADTIMGYAFRSEDFVPTGIPLLRMGNLYQNTLDLNRNPVYLPDSFKVDYKRFLVSPGDLVMSMTGTMGKRDYGFTVEIPSNTQCSLLNQRVLKIVPKNNASSGYILNLLRSELILSVLYSFPGGTKQANLSAKQLQELPVLIPPELEQKKIAQILSTWDKAISVTEKLLVNSQKQKKALMQQLLTGKKRLLDENGVSFSGEWEQFPLKVMAEVIVSPVDKKTEANEIPVELCNYTDVYYNNYITNNINFMKATATKNEIEKYTLKKGDVIITKDSETPGDIAIPALVSEDLNGVVCGYHLAIIRPKNKIVVGSFLNYLFSMQKTRYYFFTLATGATRFGLSVGGINYAHFSIPKIEEQQKIAAVLSAADAEISVLEKKLACLKDEKKALMQQLLTGKRRVKTEVEETVSA</sequence>
<geneLocation type="plasmid" evidence="6">
    <name>pKP16103-MCR-1</name>
</geneLocation>
<evidence type="ECO:0000256" key="4">
    <source>
        <dbReference type="SAM" id="Coils"/>
    </source>
</evidence>
<keyword evidence="6" id="KW-0614">Plasmid</keyword>
<dbReference type="InterPro" id="IPR000055">
    <property type="entry name" value="Restrct_endonuc_typeI_TRD"/>
</dbReference>
<proteinExistence type="inferred from homology"/>
<feature type="coiled-coil region" evidence="4">
    <location>
        <begin position="379"/>
        <end position="406"/>
    </location>
</feature>
<dbReference type="EMBL" id="MH733011">
    <property type="protein sequence ID" value="AXV47521.1"/>
    <property type="molecule type" value="Genomic_DNA"/>
</dbReference>
<evidence type="ECO:0000259" key="5">
    <source>
        <dbReference type="Pfam" id="PF01420"/>
    </source>
</evidence>
<dbReference type="PANTHER" id="PTHR30408:SF12">
    <property type="entry name" value="TYPE I RESTRICTION ENZYME MJAVIII SPECIFICITY SUBUNIT"/>
    <property type="match status" value="1"/>
</dbReference>
<keyword evidence="2" id="KW-0680">Restriction system</keyword>
<keyword evidence="3" id="KW-0238">DNA-binding</keyword>
<dbReference type="RefSeq" id="WP_033547538.1">
    <property type="nucleotide sequence ID" value="NZ_CP065953.1"/>
</dbReference>
<evidence type="ECO:0000313" key="6">
    <source>
        <dbReference type="EMBL" id="AXV47521.1"/>
    </source>
</evidence>
<dbReference type="GO" id="GO:0009307">
    <property type="term" value="P:DNA restriction-modification system"/>
    <property type="evidence" value="ECO:0007669"/>
    <property type="project" value="UniProtKB-KW"/>
</dbReference>
<dbReference type="SUPFAM" id="SSF116734">
    <property type="entry name" value="DNA methylase specificity domain"/>
    <property type="match status" value="2"/>
</dbReference>